<evidence type="ECO:0000313" key="2">
    <source>
        <dbReference type="Proteomes" id="UP000238916"/>
    </source>
</evidence>
<evidence type="ECO:0000313" key="1">
    <source>
        <dbReference type="EMBL" id="SPF41544.1"/>
    </source>
</evidence>
<dbReference type="AlphaFoldDB" id="A0A2U3KPJ1"/>
<reference evidence="2" key="1">
    <citation type="submission" date="2018-02" db="EMBL/GenBank/DDBJ databases">
        <authorList>
            <person name="Hausmann B."/>
        </authorList>
    </citation>
    <scope>NUCLEOTIDE SEQUENCE [LARGE SCALE GENOMIC DNA]</scope>
    <source>
        <strain evidence="2">Peat soil MAG SbF1</strain>
    </source>
</reference>
<gene>
    <name evidence="1" type="ORF">SBF1_2510003</name>
</gene>
<protein>
    <submittedName>
        <fullName evidence="1">Uncharacterized protein</fullName>
    </submittedName>
</protein>
<dbReference type="EMBL" id="OMOF01000170">
    <property type="protein sequence ID" value="SPF41544.1"/>
    <property type="molecule type" value="Genomic_DNA"/>
</dbReference>
<accession>A0A2U3KPJ1</accession>
<organism evidence="1 2">
    <name type="scientific">Candidatus Desulfosporosinus infrequens</name>
    <dbReference type="NCBI Taxonomy" id="2043169"/>
    <lineage>
        <taxon>Bacteria</taxon>
        <taxon>Bacillati</taxon>
        <taxon>Bacillota</taxon>
        <taxon>Clostridia</taxon>
        <taxon>Eubacteriales</taxon>
        <taxon>Desulfitobacteriaceae</taxon>
        <taxon>Desulfosporosinus</taxon>
    </lineage>
</organism>
<proteinExistence type="predicted"/>
<sequence length="49" mass="5523">MLILKVLLWGLAYKLTISVGTHDTKLGIFSSFRQLLIKRGDVVAFFRVG</sequence>
<dbReference type="Proteomes" id="UP000238916">
    <property type="component" value="Unassembled WGS sequence"/>
</dbReference>
<name>A0A2U3KPJ1_9FIRM</name>